<dbReference type="SUPFAM" id="SSF52833">
    <property type="entry name" value="Thioredoxin-like"/>
    <property type="match status" value="1"/>
</dbReference>
<keyword evidence="2" id="KW-0732">Signal</keyword>
<evidence type="ECO:0000259" key="3">
    <source>
        <dbReference type="PROSITE" id="PS51352"/>
    </source>
</evidence>
<evidence type="ECO:0000256" key="1">
    <source>
        <dbReference type="ARBA" id="ARBA00003565"/>
    </source>
</evidence>
<dbReference type="CDD" id="cd03023">
    <property type="entry name" value="DsbA_Com1_like"/>
    <property type="match status" value="1"/>
</dbReference>
<dbReference type="Pfam" id="PF13462">
    <property type="entry name" value="Thioredoxin_4"/>
    <property type="match status" value="1"/>
</dbReference>
<dbReference type="Pfam" id="PF18312">
    <property type="entry name" value="ScsC_N"/>
    <property type="match status" value="1"/>
</dbReference>
<reference evidence="4" key="1">
    <citation type="submission" date="2023-05" db="EMBL/GenBank/DDBJ databases">
        <title>Whole genome sequence of Commensalibacter sp.</title>
        <authorList>
            <person name="Charoenyingcharoen P."/>
            <person name="Yukphan P."/>
        </authorList>
    </citation>
    <scope>NUCLEOTIDE SEQUENCE</scope>
    <source>
        <strain evidence="4">TBRC 10068</strain>
    </source>
</reference>
<comment type="caution">
    <text evidence="4">The sequence shown here is derived from an EMBL/GenBank/DDBJ whole genome shotgun (WGS) entry which is preliminary data.</text>
</comment>
<dbReference type="PANTHER" id="PTHR35272">
    <property type="entry name" value="THIOL:DISULFIDE INTERCHANGE PROTEIN DSBC-RELATED"/>
    <property type="match status" value="1"/>
</dbReference>
<dbReference type="InterPro" id="IPR036249">
    <property type="entry name" value="Thioredoxin-like_sf"/>
</dbReference>
<feature type="domain" description="Thioredoxin" evidence="3">
    <location>
        <begin position="70"/>
        <end position="257"/>
    </location>
</feature>
<name>A0ABT6Q720_9PROT</name>
<feature type="signal peptide" evidence="2">
    <location>
        <begin position="1"/>
        <end position="31"/>
    </location>
</feature>
<accession>A0ABT6Q720</accession>
<dbReference type="InterPro" id="IPR013766">
    <property type="entry name" value="Thioredoxin_domain"/>
</dbReference>
<comment type="function">
    <text evidence="1">May be required for disulfide bond formation in some proteins.</text>
</comment>
<dbReference type="PROSITE" id="PS51352">
    <property type="entry name" value="THIOREDOXIN_2"/>
    <property type="match status" value="1"/>
</dbReference>
<dbReference type="InterPro" id="IPR051470">
    <property type="entry name" value="Thiol:disulfide_interchange"/>
</dbReference>
<evidence type="ECO:0000313" key="4">
    <source>
        <dbReference type="EMBL" id="MDI2112589.1"/>
    </source>
</evidence>
<dbReference type="RefSeq" id="WP_281462225.1">
    <property type="nucleotide sequence ID" value="NZ_JASBAN010000001.1"/>
</dbReference>
<proteinExistence type="predicted"/>
<evidence type="ECO:0000313" key="5">
    <source>
        <dbReference type="Proteomes" id="UP001431775"/>
    </source>
</evidence>
<protein>
    <submittedName>
        <fullName evidence="4">DsbA family protein</fullName>
    </submittedName>
</protein>
<dbReference type="EMBL" id="JASBAN010000001">
    <property type="protein sequence ID" value="MDI2112589.1"/>
    <property type="molecule type" value="Genomic_DNA"/>
</dbReference>
<dbReference type="InterPro" id="IPR012336">
    <property type="entry name" value="Thioredoxin-like_fold"/>
</dbReference>
<dbReference type="Gene3D" id="3.40.30.10">
    <property type="entry name" value="Glutaredoxin"/>
    <property type="match status" value="1"/>
</dbReference>
<sequence>MILSPLKRFFYLPLSLTLLSGVAFASLSAHAQSVNSFSPEQRKEIVSIVRDALKNDPSILEDAVVSAQKARSQQKAESATKTLADKKNVLNNVLSTDGIIGNPNAKNTIVEFYDPRCPYCKKVLPELVQLAKEDKNVKIIFKVVPILGENSVLQSRAIAAAARQNGYVVMMKAIMDSKEEITEDTIKAIAKQQKLDGDRLIQDMKAASVTQALEDNVKLLRDLGIDGTPALVINASKIIPGAVSYDTLKTILKDKAVAPAESNSITQ</sequence>
<keyword evidence="5" id="KW-1185">Reference proteome</keyword>
<dbReference type="PANTHER" id="PTHR35272:SF3">
    <property type="entry name" value="THIOL:DISULFIDE INTERCHANGE PROTEIN DSBC"/>
    <property type="match status" value="1"/>
</dbReference>
<feature type="chain" id="PRO_5045407989" evidence="2">
    <location>
        <begin position="32"/>
        <end position="267"/>
    </location>
</feature>
<dbReference type="InterPro" id="IPR041205">
    <property type="entry name" value="ScsC_N"/>
</dbReference>
<organism evidence="4 5">
    <name type="scientific">Commensalibacter nepenthis</name>
    <dbReference type="NCBI Taxonomy" id="3043872"/>
    <lineage>
        <taxon>Bacteria</taxon>
        <taxon>Pseudomonadati</taxon>
        <taxon>Pseudomonadota</taxon>
        <taxon>Alphaproteobacteria</taxon>
        <taxon>Acetobacterales</taxon>
        <taxon>Acetobacteraceae</taxon>
    </lineage>
</organism>
<gene>
    <name evidence="4" type="ORF">QJV33_04685</name>
</gene>
<dbReference type="Proteomes" id="UP001431775">
    <property type="component" value="Unassembled WGS sequence"/>
</dbReference>
<evidence type="ECO:0000256" key="2">
    <source>
        <dbReference type="SAM" id="SignalP"/>
    </source>
</evidence>